<accession>X1LGK3</accession>
<dbReference type="AlphaFoldDB" id="X1LGK3"/>
<proteinExistence type="predicted"/>
<name>X1LGK3_9ZZZZ</name>
<protein>
    <submittedName>
        <fullName evidence="1">Uncharacterized protein</fullName>
    </submittedName>
</protein>
<feature type="non-terminal residue" evidence="1">
    <location>
        <position position="74"/>
    </location>
</feature>
<sequence>MFISKHEIRNAMEDQITGTLGIGELGWWWKPTKKISMKDLEFMNRVNPSSSVTFLKHLAGAELCKTFVRDREKF</sequence>
<gene>
    <name evidence="1" type="ORF">S06H3_09996</name>
</gene>
<dbReference type="EMBL" id="BARV01004532">
    <property type="protein sequence ID" value="GAI18263.1"/>
    <property type="molecule type" value="Genomic_DNA"/>
</dbReference>
<reference evidence="1" key="1">
    <citation type="journal article" date="2014" name="Front. Microbiol.">
        <title>High frequency of phylogenetically diverse reductive dehalogenase-homologous genes in deep subseafloor sedimentary metagenomes.</title>
        <authorList>
            <person name="Kawai M."/>
            <person name="Futagami T."/>
            <person name="Toyoda A."/>
            <person name="Takaki Y."/>
            <person name="Nishi S."/>
            <person name="Hori S."/>
            <person name="Arai W."/>
            <person name="Tsubouchi T."/>
            <person name="Morono Y."/>
            <person name="Uchiyama I."/>
            <person name="Ito T."/>
            <person name="Fujiyama A."/>
            <person name="Inagaki F."/>
            <person name="Takami H."/>
        </authorList>
    </citation>
    <scope>NUCLEOTIDE SEQUENCE</scope>
    <source>
        <strain evidence="1">Expedition CK06-06</strain>
    </source>
</reference>
<comment type="caution">
    <text evidence="1">The sequence shown here is derived from an EMBL/GenBank/DDBJ whole genome shotgun (WGS) entry which is preliminary data.</text>
</comment>
<organism evidence="1">
    <name type="scientific">marine sediment metagenome</name>
    <dbReference type="NCBI Taxonomy" id="412755"/>
    <lineage>
        <taxon>unclassified sequences</taxon>
        <taxon>metagenomes</taxon>
        <taxon>ecological metagenomes</taxon>
    </lineage>
</organism>
<evidence type="ECO:0000313" key="1">
    <source>
        <dbReference type="EMBL" id="GAI18263.1"/>
    </source>
</evidence>